<organism evidence="3 6">
    <name type="scientific">Ustilaginoidea virens</name>
    <name type="common">Rice false smut fungus</name>
    <name type="synonym">Villosiclava virens</name>
    <dbReference type="NCBI Taxonomy" id="1159556"/>
    <lineage>
        <taxon>Eukaryota</taxon>
        <taxon>Fungi</taxon>
        <taxon>Dikarya</taxon>
        <taxon>Ascomycota</taxon>
        <taxon>Pezizomycotina</taxon>
        <taxon>Sordariomycetes</taxon>
        <taxon>Hypocreomycetidae</taxon>
        <taxon>Hypocreales</taxon>
        <taxon>Clavicipitaceae</taxon>
        <taxon>Ustilaginoidea</taxon>
    </lineage>
</organism>
<dbReference type="EMBL" id="CP072758">
    <property type="protein sequence ID" value="QUC23274.1"/>
    <property type="molecule type" value="Genomic_DNA"/>
</dbReference>
<feature type="compositionally biased region" description="Basic and acidic residues" evidence="1">
    <location>
        <begin position="1"/>
        <end position="29"/>
    </location>
</feature>
<dbReference type="RefSeq" id="XP_043000947.1">
    <property type="nucleotide sequence ID" value="XM_043145012.1"/>
</dbReference>
<dbReference type="PANTHER" id="PTHR12419:SF10">
    <property type="entry name" value="DEUBIQUITINASE OTUD6B"/>
    <property type="match status" value="1"/>
</dbReference>
<dbReference type="Proteomes" id="UP000054053">
    <property type="component" value="Unassembled WGS sequence"/>
</dbReference>
<dbReference type="KEGG" id="uvi:66068292"/>
<evidence type="ECO:0000313" key="4">
    <source>
        <dbReference type="EMBL" id="QUC23274.1"/>
    </source>
</evidence>
<dbReference type="SUPFAM" id="SSF54001">
    <property type="entry name" value="Cysteine proteinases"/>
    <property type="match status" value="1"/>
</dbReference>
<dbReference type="AlphaFoldDB" id="A0A1B5KTT8"/>
<dbReference type="Proteomes" id="UP000027002">
    <property type="component" value="Chromosome 6"/>
</dbReference>
<evidence type="ECO:0000259" key="2">
    <source>
        <dbReference type="PROSITE" id="PS50802"/>
    </source>
</evidence>
<sequence>MDTGSRDQTDAESRDQMQARHRRELKDLQARITSKKKNATKKTRKSVSDECADMERRLREAQAAQAAALDRPPRQQGEPDADAAPPAEPSSLKRLEDKVEETLERAAGKLGLAPAPEQSQPQPQQQQAGKKRNRQRERLARRAAEQEAAAQRAEEEAAGMTDHRARESEYMRKMFATYRLVERDVEPDGHCLFSAVADQLAHSGVPVGEAGEPPYRAVRRAAAAFMRDHAGDFAPFLEGDLEAYAARIRDTAEWGGQLELAALARVYGAEIRVIQDGRMERIGEEEGRATGRMMWLAYYRHGYGLGEHYNSLRKKS</sequence>
<name>A0A1B5KTT8_USTVR</name>
<evidence type="ECO:0000313" key="3">
    <source>
        <dbReference type="EMBL" id="GAO14347.1"/>
    </source>
</evidence>
<evidence type="ECO:0000313" key="6">
    <source>
        <dbReference type="Proteomes" id="UP000054053"/>
    </source>
</evidence>
<dbReference type="CDD" id="cd22762">
    <property type="entry name" value="OTU_fungi_OTU2-like"/>
    <property type="match status" value="1"/>
</dbReference>
<dbReference type="InterPro" id="IPR049771">
    <property type="entry name" value="OTU2-like_OTU"/>
</dbReference>
<dbReference type="EMBL" id="BBTG02000016">
    <property type="protein sequence ID" value="GAO14347.1"/>
    <property type="molecule type" value="Genomic_DNA"/>
</dbReference>
<dbReference type="Pfam" id="PF02338">
    <property type="entry name" value="OTU"/>
    <property type="match status" value="1"/>
</dbReference>
<feature type="compositionally biased region" description="Basic and acidic residues" evidence="1">
    <location>
        <begin position="136"/>
        <end position="145"/>
    </location>
</feature>
<gene>
    <name evidence="4" type="ORF">UV8b_07515</name>
    <name evidence="3" type="ORF">UVI_02034220</name>
</gene>
<dbReference type="GeneID" id="66068292"/>
<feature type="domain" description="OTU" evidence="2">
    <location>
        <begin position="180"/>
        <end position="315"/>
    </location>
</feature>
<reference evidence="3" key="1">
    <citation type="journal article" date="2016" name="Genome Announc.">
        <title>Genome Sequence of Ustilaginoidea virens IPU010, a Rice Pathogenic Fungus Causing False Smut.</title>
        <authorList>
            <person name="Kumagai T."/>
            <person name="Ishii T."/>
            <person name="Terai G."/>
            <person name="Umemura M."/>
            <person name="Machida M."/>
            <person name="Asai K."/>
        </authorList>
    </citation>
    <scope>NUCLEOTIDE SEQUENCE [LARGE SCALE GENOMIC DNA]</scope>
    <source>
        <strain evidence="3">IPU010</strain>
    </source>
</reference>
<reference evidence="4" key="3">
    <citation type="submission" date="2020-03" db="EMBL/GenBank/DDBJ databases">
        <title>A mixture of massive structural variations and highly conserved coding sequences in Ustilaginoidea virens genome.</title>
        <authorList>
            <person name="Zhang K."/>
            <person name="Zhao Z."/>
            <person name="Zhang Z."/>
            <person name="Li Y."/>
            <person name="Hsiang T."/>
            <person name="Sun W."/>
        </authorList>
    </citation>
    <scope>NUCLEOTIDE SEQUENCE</scope>
    <source>
        <strain evidence="4">UV-8b</strain>
    </source>
</reference>
<feature type="compositionally biased region" description="Low complexity" evidence="1">
    <location>
        <begin position="113"/>
        <end position="128"/>
    </location>
</feature>
<evidence type="ECO:0000313" key="5">
    <source>
        <dbReference type="Proteomes" id="UP000027002"/>
    </source>
</evidence>
<feature type="compositionally biased region" description="Low complexity" evidence="1">
    <location>
        <begin position="61"/>
        <end position="85"/>
    </location>
</feature>
<accession>A0A1B5KTT8</accession>
<dbReference type="GO" id="GO:0016579">
    <property type="term" value="P:protein deubiquitination"/>
    <property type="evidence" value="ECO:0007669"/>
    <property type="project" value="TreeGrafter"/>
</dbReference>
<dbReference type="InterPro" id="IPR003323">
    <property type="entry name" value="OTU_dom"/>
</dbReference>
<dbReference type="GO" id="GO:0004843">
    <property type="term" value="F:cysteine-type deubiquitinase activity"/>
    <property type="evidence" value="ECO:0007669"/>
    <property type="project" value="TreeGrafter"/>
</dbReference>
<dbReference type="PROSITE" id="PS50802">
    <property type="entry name" value="OTU"/>
    <property type="match status" value="1"/>
</dbReference>
<feature type="compositionally biased region" description="Basic and acidic residues" evidence="1">
    <location>
        <begin position="91"/>
        <end position="107"/>
    </location>
</feature>
<reference evidence="6" key="2">
    <citation type="journal article" date="2016" name="Genome Announc.">
        <title>Genome sequence of Ustilaginoidea virens IPU010, a rice pathogenic fungus causing false smut.</title>
        <authorList>
            <person name="Kumagai T."/>
            <person name="Ishii T."/>
            <person name="Terai G."/>
            <person name="Umemura M."/>
            <person name="Machida M."/>
            <person name="Asai K."/>
        </authorList>
    </citation>
    <scope>NUCLEOTIDE SEQUENCE [LARGE SCALE GENOMIC DNA]</scope>
    <source>
        <strain evidence="6">IPU010</strain>
    </source>
</reference>
<feature type="compositionally biased region" description="Basic residues" evidence="1">
    <location>
        <begin position="33"/>
        <end position="45"/>
    </location>
</feature>
<keyword evidence="5" id="KW-1185">Reference proteome</keyword>
<dbReference type="PANTHER" id="PTHR12419">
    <property type="entry name" value="OTU DOMAIN CONTAINING PROTEIN"/>
    <property type="match status" value="1"/>
</dbReference>
<proteinExistence type="predicted"/>
<evidence type="ECO:0000256" key="1">
    <source>
        <dbReference type="SAM" id="MobiDB-lite"/>
    </source>
</evidence>
<dbReference type="InterPro" id="IPR038765">
    <property type="entry name" value="Papain-like_cys_pep_sf"/>
</dbReference>
<protein>
    <recommendedName>
        <fullName evidence="2">OTU domain-containing protein</fullName>
    </recommendedName>
</protein>
<dbReference type="InterPro" id="IPR050704">
    <property type="entry name" value="Peptidase_C85-like"/>
</dbReference>
<feature type="region of interest" description="Disordered" evidence="1">
    <location>
        <begin position="1"/>
        <end position="165"/>
    </location>
</feature>
<dbReference type="OrthoDB" id="415023at2759"/>
<dbReference type="Gene3D" id="3.90.70.80">
    <property type="match status" value="1"/>
</dbReference>